<dbReference type="FunFam" id="3.40.50.2020:FF:000014">
    <property type="entry name" value="Ribose-phosphate pyrophosphokinase 1"/>
    <property type="match status" value="1"/>
</dbReference>
<evidence type="ECO:0000256" key="11">
    <source>
        <dbReference type="ARBA" id="ARBA00022723"/>
    </source>
</evidence>
<evidence type="ECO:0000256" key="1">
    <source>
        <dbReference type="ARBA" id="ARBA00003018"/>
    </source>
</evidence>
<evidence type="ECO:0000256" key="6">
    <source>
        <dbReference type="ARBA" id="ARBA00010342"/>
    </source>
</evidence>
<evidence type="ECO:0000256" key="17">
    <source>
        <dbReference type="ARBA" id="ARBA00023004"/>
    </source>
</evidence>
<dbReference type="InterPro" id="IPR005946">
    <property type="entry name" value="Rib-P_diPkinase"/>
</dbReference>
<dbReference type="EMBL" id="JAEAOA010001141">
    <property type="protein sequence ID" value="KAK3606757.1"/>
    <property type="molecule type" value="Genomic_DNA"/>
</dbReference>
<dbReference type="CDD" id="cd16378">
    <property type="entry name" value="CcmH_N"/>
    <property type="match status" value="1"/>
</dbReference>
<dbReference type="InterPro" id="IPR000842">
    <property type="entry name" value="PRib_PP_synth_CS"/>
</dbReference>
<keyword evidence="17" id="KW-0408">Iron</keyword>
<dbReference type="Gene3D" id="1.10.580.10">
    <property type="entry name" value="Citrate Synthase, domain 1"/>
    <property type="match status" value="1"/>
</dbReference>
<dbReference type="InterPro" id="IPR019810">
    <property type="entry name" value="Citrate_synthase_AS"/>
</dbReference>
<protein>
    <recommendedName>
        <fullName evidence="19">Citrate synthase</fullName>
    </recommendedName>
</protein>
<evidence type="ECO:0000259" key="21">
    <source>
        <dbReference type="Pfam" id="PF03918"/>
    </source>
</evidence>
<name>A0AAE0TAF5_9BIVA</name>
<dbReference type="Pfam" id="PF13793">
    <property type="entry name" value="Pribosyltran_N"/>
    <property type="match status" value="1"/>
</dbReference>
<dbReference type="GO" id="GO:0006099">
    <property type="term" value="P:tricarboxylic acid cycle"/>
    <property type="evidence" value="ECO:0007669"/>
    <property type="project" value="UniProtKB-KW"/>
</dbReference>
<proteinExistence type="inferred from homology"/>
<dbReference type="Gene3D" id="1.10.8.640">
    <property type="entry name" value="Cytochrome C biogenesis protein"/>
    <property type="match status" value="1"/>
</dbReference>
<evidence type="ECO:0000256" key="3">
    <source>
        <dbReference type="ARBA" id="ARBA00004996"/>
    </source>
</evidence>
<reference evidence="23" key="2">
    <citation type="journal article" date="2021" name="Genome Biol. Evol.">
        <title>Developing a high-quality reference genome for a parasitic bivalve with doubly uniparental inheritance (Bivalvia: Unionida).</title>
        <authorList>
            <person name="Smith C.H."/>
        </authorList>
    </citation>
    <scope>NUCLEOTIDE SEQUENCE</scope>
    <source>
        <strain evidence="23">CHS0354</strain>
        <tissue evidence="23">Mantle</tissue>
    </source>
</reference>
<dbReference type="FunFam" id="1.10.230.10:FF:000002">
    <property type="entry name" value="Citrate synthase"/>
    <property type="match status" value="1"/>
</dbReference>
<organism evidence="23 24">
    <name type="scientific">Potamilus streckersoni</name>
    <dbReference type="NCBI Taxonomy" id="2493646"/>
    <lineage>
        <taxon>Eukaryota</taxon>
        <taxon>Metazoa</taxon>
        <taxon>Spiralia</taxon>
        <taxon>Lophotrochozoa</taxon>
        <taxon>Mollusca</taxon>
        <taxon>Bivalvia</taxon>
        <taxon>Autobranchia</taxon>
        <taxon>Heteroconchia</taxon>
        <taxon>Palaeoheterodonta</taxon>
        <taxon>Unionida</taxon>
        <taxon>Unionoidea</taxon>
        <taxon>Unionidae</taxon>
        <taxon>Ambleminae</taxon>
        <taxon>Lampsilini</taxon>
        <taxon>Potamilus</taxon>
    </lineage>
</organism>
<sequence>MPTLAAYAYKKSMGQPFVYPLNKLSYTANFMNMMFSVPAEEYEIDPVIERALNQLLILHADHEQNCSTSTVRIVGSSDANLFASVAAGVLALSGPLHGGANQAVLEMLEEIKAGGGNVEKYVNKAKDKSDNFRLMGFGHRVYKNFDPRCTIIKDVADAVLAKLRIRDELLDIAKKLEEIALKDPYFVEKKLYPNIDFYSGIIYRAMGFPVNMFTVLFTLGRLPGWIAHWKEMRADKDKKIYRPRQIYTGEVRHFYRAGTYEPDGVVSASGCAEGVICKTDYSGHPYFPYVRSDKKDQPRVSIAARLVANLLETAGADRILTMDLHAPQIQGFFNFPCDQLFALKIICDHIKQKPDWRDYVIVAPDVGESKHLSKYTHILNLPLAIVDKRRIGNTDTVEPAHLIGDVRGKKALIVDDEVSTAGTLCKAAKFLKENGAVSVIATAVHPVLTGNAFENIENSVLEELIVTDTIPLNEKKSKITKKLTSVFISLLSVLIVAVFGRIGYAQDTTDDFEDRVLAISYELRCPICQGLSVGESQSTISNNMKDKVRELLREGKSEEEIYAFFEARYGEWILRSPRKKGWNLLVWILPIAVLFGTAGGIGFYLKRRQSALIKAGREPSAQLSEEDEALIADDMKKIRRDL</sequence>
<evidence type="ECO:0000256" key="16">
    <source>
        <dbReference type="ARBA" id="ARBA00022842"/>
    </source>
</evidence>
<comment type="subcellular location">
    <subcellularLocation>
        <location evidence="2">Mitochondrion matrix</location>
    </subcellularLocation>
</comment>
<dbReference type="InterPro" id="IPR038297">
    <property type="entry name" value="CcmH/CycL/NrfF/Ccl2_sf"/>
</dbReference>
<dbReference type="AlphaFoldDB" id="A0AAE0TAF5"/>
<dbReference type="Gene3D" id="3.40.50.2020">
    <property type="match status" value="2"/>
</dbReference>
<reference evidence="23" key="3">
    <citation type="submission" date="2023-05" db="EMBL/GenBank/DDBJ databases">
        <authorList>
            <person name="Smith C.H."/>
        </authorList>
    </citation>
    <scope>NUCLEOTIDE SEQUENCE</scope>
    <source>
        <strain evidence="23">CHS0354</strain>
        <tissue evidence="23">Mantle</tissue>
    </source>
</reference>
<keyword evidence="24" id="KW-1185">Reference proteome</keyword>
<comment type="similarity">
    <text evidence="7 19">Belongs to the citrate synthase family.</text>
</comment>
<dbReference type="SUPFAM" id="SSF48256">
    <property type="entry name" value="Citrate synthase"/>
    <property type="match status" value="1"/>
</dbReference>
<keyword evidence="12" id="KW-0545">Nucleotide biosynthesis</keyword>
<comment type="function">
    <text evidence="1">Catalyzes the synthesis of phosphoribosylpyrophosphate (PRPP) that is essential for nucleotide synthesis.</text>
</comment>
<dbReference type="GO" id="GO:0009156">
    <property type="term" value="P:ribonucleoside monophosphate biosynthetic process"/>
    <property type="evidence" value="ECO:0007669"/>
    <property type="project" value="InterPro"/>
</dbReference>
<evidence type="ECO:0000256" key="2">
    <source>
        <dbReference type="ARBA" id="ARBA00004305"/>
    </source>
</evidence>
<comment type="subunit">
    <text evidence="18">Homodimer. The active form is probably a hexamer composed of 3 homodimers.</text>
</comment>
<dbReference type="PANTHER" id="PTHR42871">
    <property type="entry name" value="CITRATE SYNTHASE"/>
    <property type="match status" value="1"/>
</dbReference>
<keyword evidence="9" id="KW-0349">Heme</keyword>
<dbReference type="Gene3D" id="1.10.230.10">
    <property type="entry name" value="Cytochrome P450-Terp, domain 2"/>
    <property type="match status" value="1"/>
</dbReference>
<reference evidence="23" key="1">
    <citation type="journal article" date="2021" name="Genome Biol. Evol.">
        <title>A High-Quality Reference Genome for a Parasitic Bivalve with Doubly Uniparental Inheritance (Bivalvia: Unionida).</title>
        <authorList>
            <person name="Smith C.H."/>
        </authorList>
    </citation>
    <scope>NUCLEOTIDE SEQUENCE</scope>
    <source>
        <strain evidence="23">CHS0354</strain>
    </source>
</reference>
<evidence type="ECO:0000256" key="5">
    <source>
        <dbReference type="ARBA" id="ARBA00006478"/>
    </source>
</evidence>
<dbReference type="PRINTS" id="PR00143">
    <property type="entry name" value="CITRTSNTHASE"/>
</dbReference>
<comment type="caution">
    <text evidence="23">The sequence shown here is derived from an EMBL/GenBank/DDBJ whole genome shotgun (WGS) entry which is preliminary data.</text>
</comment>
<dbReference type="PROSITE" id="PS00114">
    <property type="entry name" value="PRPP_SYNTHASE"/>
    <property type="match status" value="1"/>
</dbReference>
<comment type="pathway">
    <text evidence="3">Metabolic intermediate biosynthesis; 5-phospho-alpha-D-ribose 1-diphosphate biosynthesis; 5-phospho-alpha-D-ribose 1-diphosphate from D-ribose 5-phosphate (route I): step 1/1.</text>
</comment>
<evidence type="ECO:0000256" key="4">
    <source>
        <dbReference type="ARBA" id="ARBA00005007"/>
    </source>
</evidence>
<comment type="pathway">
    <text evidence="4">Carbohydrate metabolism.</text>
</comment>
<evidence type="ECO:0000256" key="15">
    <source>
        <dbReference type="ARBA" id="ARBA00022840"/>
    </source>
</evidence>
<keyword evidence="11" id="KW-0479">Metal-binding</keyword>
<feature type="domain" description="Ribose-phosphate pyrophosphokinase N-terminal" evidence="22">
    <location>
        <begin position="285"/>
        <end position="315"/>
    </location>
</feature>
<evidence type="ECO:0000256" key="10">
    <source>
        <dbReference type="ARBA" id="ARBA00022679"/>
    </source>
</evidence>
<feature type="transmembrane region" description="Helical" evidence="20">
    <location>
        <begin position="201"/>
        <end position="222"/>
    </location>
</feature>
<dbReference type="CDD" id="cd06223">
    <property type="entry name" value="PRTases_typeI"/>
    <property type="match status" value="1"/>
</dbReference>
<evidence type="ECO:0000259" key="22">
    <source>
        <dbReference type="Pfam" id="PF13793"/>
    </source>
</evidence>
<dbReference type="InterPro" id="IPR036969">
    <property type="entry name" value="Citrate_synthase_sf"/>
</dbReference>
<evidence type="ECO:0000313" key="23">
    <source>
        <dbReference type="EMBL" id="KAK3606757.1"/>
    </source>
</evidence>
<evidence type="ECO:0000313" key="24">
    <source>
        <dbReference type="Proteomes" id="UP001195483"/>
    </source>
</evidence>
<dbReference type="InterPro" id="IPR002020">
    <property type="entry name" value="Citrate_synthase"/>
</dbReference>
<dbReference type="GO" id="GO:0005759">
    <property type="term" value="C:mitochondrial matrix"/>
    <property type="evidence" value="ECO:0007669"/>
    <property type="project" value="UniProtKB-SubCell"/>
</dbReference>
<dbReference type="SUPFAM" id="SSF53271">
    <property type="entry name" value="PRTase-like"/>
    <property type="match status" value="1"/>
</dbReference>
<comment type="similarity">
    <text evidence="6">Belongs to the CcmH/CycL/Ccl2/NrfF family.</text>
</comment>
<dbReference type="GO" id="GO:0009165">
    <property type="term" value="P:nucleotide biosynthetic process"/>
    <property type="evidence" value="ECO:0007669"/>
    <property type="project" value="UniProtKB-KW"/>
</dbReference>
<dbReference type="PANTHER" id="PTHR42871:SF1">
    <property type="entry name" value="CITRATE SYNTHASE"/>
    <property type="match status" value="1"/>
</dbReference>
<dbReference type="InterPro" id="IPR029057">
    <property type="entry name" value="PRTase-like"/>
</dbReference>
<keyword evidence="10 19" id="KW-0808">Transferase</keyword>
<gene>
    <name evidence="23" type="ORF">CHS0354_018351</name>
</gene>
<evidence type="ECO:0000256" key="13">
    <source>
        <dbReference type="ARBA" id="ARBA00022741"/>
    </source>
</evidence>
<dbReference type="InterPro" id="IPR005616">
    <property type="entry name" value="CcmH/CycL/Ccl2/NrfF_N"/>
</dbReference>
<dbReference type="Pfam" id="PF14572">
    <property type="entry name" value="Pribosyl_synth"/>
    <property type="match status" value="1"/>
</dbReference>
<keyword evidence="14" id="KW-0418">Kinase</keyword>
<dbReference type="Pfam" id="PF00285">
    <property type="entry name" value="Citrate_synt"/>
    <property type="match status" value="1"/>
</dbReference>
<accession>A0AAE0TAF5</accession>
<dbReference type="InterPro" id="IPR029099">
    <property type="entry name" value="Pribosyltran_N"/>
</dbReference>
<dbReference type="PROSITE" id="PS00480">
    <property type="entry name" value="CITRATE_SYNTHASE"/>
    <property type="match status" value="1"/>
</dbReference>
<keyword evidence="8" id="KW-0816">Tricarboxylic acid cycle</keyword>
<evidence type="ECO:0000256" key="14">
    <source>
        <dbReference type="ARBA" id="ARBA00022777"/>
    </source>
</evidence>
<dbReference type="Proteomes" id="UP001195483">
    <property type="component" value="Unassembled WGS sequence"/>
</dbReference>
<feature type="transmembrane region" description="Helical" evidence="20">
    <location>
        <begin position="483"/>
        <end position="504"/>
    </location>
</feature>
<dbReference type="SMART" id="SM01400">
    <property type="entry name" value="Pribosyltran_N"/>
    <property type="match status" value="1"/>
</dbReference>
<dbReference type="GO" id="GO:0000287">
    <property type="term" value="F:magnesium ion binding"/>
    <property type="evidence" value="ECO:0007669"/>
    <property type="project" value="InterPro"/>
</dbReference>
<evidence type="ECO:0000256" key="19">
    <source>
        <dbReference type="RuleBase" id="RU000441"/>
    </source>
</evidence>
<evidence type="ECO:0000256" key="8">
    <source>
        <dbReference type="ARBA" id="ARBA00022532"/>
    </source>
</evidence>
<feature type="domain" description="CcmH/CycL/Ccl2/NrfF N-terminal" evidence="21">
    <location>
        <begin position="506"/>
        <end position="630"/>
    </location>
</feature>
<evidence type="ECO:0000256" key="18">
    <source>
        <dbReference type="ARBA" id="ARBA00026067"/>
    </source>
</evidence>
<keyword evidence="20" id="KW-0472">Membrane</keyword>
<keyword evidence="16" id="KW-0460">Magnesium</keyword>
<keyword evidence="13" id="KW-0547">Nucleotide-binding</keyword>
<comment type="similarity">
    <text evidence="5">Belongs to the ribose-phosphate pyrophosphokinase family.</text>
</comment>
<evidence type="ECO:0000256" key="20">
    <source>
        <dbReference type="SAM" id="Phobius"/>
    </source>
</evidence>
<dbReference type="GO" id="GO:0016301">
    <property type="term" value="F:kinase activity"/>
    <property type="evidence" value="ECO:0007669"/>
    <property type="project" value="UniProtKB-KW"/>
</dbReference>
<evidence type="ECO:0000256" key="7">
    <source>
        <dbReference type="ARBA" id="ARBA00010566"/>
    </source>
</evidence>
<dbReference type="GO" id="GO:0004749">
    <property type="term" value="F:ribose phosphate diphosphokinase activity"/>
    <property type="evidence" value="ECO:0007669"/>
    <property type="project" value="InterPro"/>
</dbReference>
<dbReference type="Pfam" id="PF03918">
    <property type="entry name" value="CcmH"/>
    <property type="match status" value="1"/>
</dbReference>
<dbReference type="InterPro" id="IPR016142">
    <property type="entry name" value="Citrate_synth-like_lrg_a-sub"/>
</dbReference>
<keyword evidence="20" id="KW-0812">Transmembrane</keyword>
<dbReference type="NCBIfam" id="TIGR01251">
    <property type="entry name" value="ribP_PPkin"/>
    <property type="match status" value="1"/>
</dbReference>
<dbReference type="GO" id="GO:0005524">
    <property type="term" value="F:ATP binding"/>
    <property type="evidence" value="ECO:0007669"/>
    <property type="project" value="UniProtKB-KW"/>
</dbReference>
<feature type="transmembrane region" description="Helical" evidence="20">
    <location>
        <begin position="584"/>
        <end position="605"/>
    </location>
</feature>
<dbReference type="GO" id="GO:0046912">
    <property type="term" value="F:acyltransferase activity, acyl groups converted into alkyl on transfer"/>
    <property type="evidence" value="ECO:0007669"/>
    <property type="project" value="InterPro"/>
</dbReference>
<dbReference type="InterPro" id="IPR016143">
    <property type="entry name" value="Citrate_synth-like_sm_a-sub"/>
</dbReference>
<evidence type="ECO:0000256" key="9">
    <source>
        <dbReference type="ARBA" id="ARBA00022617"/>
    </source>
</evidence>
<dbReference type="InterPro" id="IPR000836">
    <property type="entry name" value="PRTase_dom"/>
</dbReference>
<keyword evidence="20" id="KW-1133">Transmembrane helix</keyword>
<evidence type="ECO:0000256" key="12">
    <source>
        <dbReference type="ARBA" id="ARBA00022727"/>
    </source>
</evidence>
<keyword evidence="15" id="KW-0067">ATP-binding</keyword>